<evidence type="ECO:0000313" key="3">
    <source>
        <dbReference type="EMBL" id="AFC87549.1"/>
    </source>
</evidence>
<feature type="signal peptide" evidence="2">
    <location>
        <begin position="1"/>
        <end position="20"/>
    </location>
</feature>
<name>H8L241_FRAAD</name>
<feature type="compositionally biased region" description="Low complexity" evidence="1">
    <location>
        <begin position="39"/>
        <end position="48"/>
    </location>
</feature>
<dbReference type="KEGG" id="fau:Fraau_3226"/>
<protein>
    <submittedName>
        <fullName evidence="3">Uncharacterized protein</fullName>
    </submittedName>
</protein>
<dbReference type="EMBL" id="CP003350">
    <property type="protein sequence ID" value="AFC87549.1"/>
    <property type="molecule type" value="Genomic_DNA"/>
</dbReference>
<evidence type="ECO:0000313" key="4">
    <source>
        <dbReference type="Proteomes" id="UP000005234"/>
    </source>
</evidence>
<dbReference type="PROSITE" id="PS51257">
    <property type="entry name" value="PROKAR_LIPOPROTEIN"/>
    <property type="match status" value="1"/>
</dbReference>
<dbReference type="Proteomes" id="UP000005234">
    <property type="component" value="Chromosome"/>
</dbReference>
<keyword evidence="2" id="KW-0732">Signal</keyword>
<dbReference type="RefSeq" id="WP_014404551.1">
    <property type="nucleotide sequence ID" value="NC_017033.1"/>
</dbReference>
<dbReference type="HOGENOM" id="CLU_118047_0_0_6"/>
<feature type="region of interest" description="Disordered" evidence="1">
    <location>
        <begin position="29"/>
        <end position="48"/>
    </location>
</feature>
<sequence>MTPTARTYSFLALTTAVALALSGCGNGSHNAGGPASSGTVTAPAHAGTAPAVAHSAPAAASSAPAKAASAQAAPAPAATAPSAPAPAATNSQLSLVIGSAVTADHRVAHAVSSFKPAEKAFYASVSTNGKSLGGTLNAKWLYLEGKKPLVISSVSQLISAETPSSTTFTVRNPNPWPQGRYKIEISLDGKNVASQDFQVR</sequence>
<evidence type="ECO:0000256" key="1">
    <source>
        <dbReference type="SAM" id="MobiDB-lite"/>
    </source>
</evidence>
<dbReference type="AlphaFoldDB" id="H8L241"/>
<reference evidence="3" key="1">
    <citation type="submission" date="2012-02" db="EMBL/GenBank/DDBJ databases">
        <title>The complete genome of Frateuria aurantia DSM 6220.</title>
        <authorList>
            <consortium name="US DOE Joint Genome Institute (JGI-PGF)"/>
            <person name="Lucas S."/>
            <person name="Copeland A."/>
            <person name="Lapidus A."/>
            <person name="Glavina del Rio T."/>
            <person name="Dalin E."/>
            <person name="Tice H."/>
            <person name="Bruce D."/>
            <person name="Goodwin L."/>
            <person name="Pitluck S."/>
            <person name="Peters L."/>
            <person name="Ovchinnikova G."/>
            <person name="Teshima H."/>
            <person name="Kyrpides N."/>
            <person name="Mavromatis K."/>
            <person name="Ivanova N."/>
            <person name="Brettin T."/>
            <person name="Detter J.C."/>
            <person name="Han C."/>
            <person name="Larimer F."/>
            <person name="Land M."/>
            <person name="Hauser L."/>
            <person name="Markowitz V."/>
            <person name="Cheng J.-F."/>
            <person name="Hugenholtz P."/>
            <person name="Woyke T."/>
            <person name="Wu D."/>
            <person name="Brambilla E."/>
            <person name="Klenk H.-P."/>
            <person name="Eisen J.A."/>
        </authorList>
    </citation>
    <scope>NUCLEOTIDE SEQUENCE</scope>
    <source>
        <strain evidence="3">DSM 6220</strain>
    </source>
</reference>
<evidence type="ECO:0000256" key="2">
    <source>
        <dbReference type="SAM" id="SignalP"/>
    </source>
</evidence>
<feature type="chain" id="PRO_5003614840" evidence="2">
    <location>
        <begin position="21"/>
        <end position="200"/>
    </location>
</feature>
<dbReference type="eggNOG" id="ENOG502ZP00">
    <property type="taxonomic scope" value="Bacteria"/>
</dbReference>
<organism evidence="3 4">
    <name type="scientific">Frateuria aurantia (strain ATCC 33424 / DSM 6220 / KCTC 2777 / LMG 1558 / NBRC 3245 / NCIMB 13370)</name>
    <name type="common">Acetobacter aurantius</name>
    <dbReference type="NCBI Taxonomy" id="767434"/>
    <lineage>
        <taxon>Bacteria</taxon>
        <taxon>Pseudomonadati</taxon>
        <taxon>Pseudomonadota</taxon>
        <taxon>Gammaproteobacteria</taxon>
        <taxon>Lysobacterales</taxon>
        <taxon>Rhodanobacteraceae</taxon>
        <taxon>Frateuria</taxon>
    </lineage>
</organism>
<proteinExistence type="predicted"/>
<accession>H8L241</accession>
<gene>
    <name evidence="3" type="ordered locus">Fraau_3226</name>
</gene>
<keyword evidence="4" id="KW-1185">Reference proteome</keyword>
<dbReference type="OrthoDB" id="6008970at2"/>